<dbReference type="SUPFAM" id="SSF52540">
    <property type="entry name" value="P-loop containing nucleoside triphosphate hydrolases"/>
    <property type="match status" value="2"/>
</dbReference>
<comment type="caution">
    <text evidence="9">The sequence shown here is derived from an EMBL/GenBank/DDBJ whole genome shotgun (WGS) entry which is preliminary data.</text>
</comment>
<evidence type="ECO:0000313" key="9">
    <source>
        <dbReference type="EMBL" id="EMA47134.1"/>
    </source>
</evidence>
<dbReference type="Pfam" id="PF02359">
    <property type="entry name" value="CDC48_N"/>
    <property type="match status" value="1"/>
</dbReference>
<dbReference type="Pfam" id="PF17862">
    <property type="entry name" value="AAA_lid_3"/>
    <property type="match status" value="2"/>
</dbReference>
<dbReference type="NCBIfam" id="TIGR01243">
    <property type="entry name" value="CDC48"/>
    <property type="match status" value="1"/>
</dbReference>
<dbReference type="InterPro" id="IPR003593">
    <property type="entry name" value="AAA+_ATPase"/>
</dbReference>
<dbReference type="OrthoDB" id="77269at2157"/>
<dbReference type="FunFam" id="3.40.50.300:FF:000012">
    <property type="entry name" value="Transitional endoplasmic reticulum ATPase"/>
    <property type="match status" value="1"/>
</dbReference>
<dbReference type="Pfam" id="PF00004">
    <property type="entry name" value="AAA"/>
    <property type="match status" value="2"/>
</dbReference>
<evidence type="ECO:0000256" key="4">
    <source>
        <dbReference type="ARBA" id="ARBA00022840"/>
    </source>
</evidence>
<dbReference type="SUPFAM" id="SSF54585">
    <property type="entry name" value="Cdc48 domain 2-like"/>
    <property type="match status" value="1"/>
</dbReference>
<evidence type="ECO:0000256" key="2">
    <source>
        <dbReference type="ARBA" id="ARBA00022737"/>
    </source>
</evidence>
<dbReference type="FunFam" id="1.10.8.60:FF:000057">
    <property type="entry name" value="AAA family ATPase, CDC48 subfamily"/>
    <property type="match status" value="1"/>
</dbReference>
<dbReference type="STRING" id="1227454.C446_00425"/>
<dbReference type="Gene3D" id="1.10.8.60">
    <property type="match status" value="2"/>
</dbReference>
<proteinExistence type="inferred from homology"/>
<comment type="similarity">
    <text evidence="1">Belongs to the AAA ATPase family. CDC48 subfamily.</text>
</comment>
<dbReference type="Proteomes" id="UP000011607">
    <property type="component" value="Unassembled WGS sequence"/>
</dbReference>
<dbReference type="CDD" id="cd19529">
    <property type="entry name" value="RecA-like_VCP_r2"/>
    <property type="match status" value="1"/>
</dbReference>
<evidence type="ECO:0000259" key="8">
    <source>
        <dbReference type="SMART" id="SM01073"/>
    </source>
</evidence>
<dbReference type="Gene3D" id="2.40.40.20">
    <property type="match status" value="1"/>
</dbReference>
<dbReference type="InterPro" id="IPR041569">
    <property type="entry name" value="AAA_lid_3"/>
</dbReference>
<dbReference type="PATRIC" id="fig|1227454.3.peg.84"/>
<evidence type="ECO:0000256" key="3">
    <source>
        <dbReference type="ARBA" id="ARBA00022741"/>
    </source>
</evidence>
<feature type="domain" description="AAA+ ATPase" evidence="6">
    <location>
        <begin position="222"/>
        <end position="358"/>
    </location>
</feature>
<dbReference type="InterPro" id="IPR027417">
    <property type="entry name" value="P-loop_NTPase"/>
</dbReference>
<keyword evidence="4" id="KW-0067">ATP-binding</keyword>
<dbReference type="RefSeq" id="WP_006671061.1">
    <property type="nucleotide sequence ID" value="NZ_AOMA01000003.1"/>
</dbReference>
<dbReference type="InterPro" id="IPR004201">
    <property type="entry name" value="Cdc48_dom2"/>
</dbReference>
<dbReference type="EMBL" id="AOMA01000003">
    <property type="protein sequence ID" value="EMA47134.1"/>
    <property type="molecule type" value="Genomic_DNA"/>
</dbReference>
<dbReference type="SMART" id="SM00382">
    <property type="entry name" value="AAA"/>
    <property type="match status" value="2"/>
</dbReference>
<dbReference type="GO" id="GO:0005524">
    <property type="term" value="F:ATP binding"/>
    <property type="evidence" value="ECO:0007669"/>
    <property type="project" value="UniProtKB-KW"/>
</dbReference>
<dbReference type="InterPro" id="IPR009010">
    <property type="entry name" value="Asp_de-COase-like_dom_sf"/>
</dbReference>
<keyword evidence="3" id="KW-0547">Nucleotide-binding</keyword>
<feature type="region of interest" description="Disordered" evidence="5">
    <location>
        <begin position="721"/>
        <end position="743"/>
    </location>
</feature>
<evidence type="ECO:0000259" key="7">
    <source>
        <dbReference type="SMART" id="SM01072"/>
    </source>
</evidence>
<dbReference type="InterPro" id="IPR029067">
    <property type="entry name" value="CDC48_domain_2-like_sf"/>
</dbReference>
<protein>
    <submittedName>
        <fullName evidence="9">ATPase AAA</fullName>
    </submittedName>
</protein>
<dbReference type="InterPro" id="IPR003960">
    <property type="entry name" value="ATPase_AAA_CS"/>
</dbReference>
<evidence type="ECO:0000259" key="6">
    <source>
        <dbReference type="SMART" id="SM00382"/>
    </source>
</evidence>
<dbReference type="SMART" id="SM01073">
    <property type="entry name" value="CDC48_N"/>
    <property type="match status" value="1"/>
</dbReference>
<dbReference type="PANTHER" id="PTHR23077:SF201">
    <property type="entry name" value="PROTEIN CDCH"/>
    <property type="match status" value="1"/>
</dbReference>
<feature type="domain" description="CDC48" evidence="7">
    <location>
        <begin position="106"/>
        <end position="178"/>
    </location>
</feature>
<dbReference type="GO" id="GO:0016887">
    <property type="term" value="F:ATP hydrolysis activity"/>
    <property type="evidence" value="ECO:0007669"/>
    <property type="project" value="InterPro"/>
</dbReference>
<reference evidence="9 10" key="1">
    <citation type="journal article" date="2014" name="PLoS Genet.">
        <title>Phylogenetically driven sequencing of extremely halophilic archaea reveals strategies for static and dynamic osmo-response.</title>
        <authorList>
            <person name="Becker E.A."/>
            <person name="Seitzer P.M."/>
            <person name="Tritt A."/>
            <person name="Larsen D."/>
            <person name="Krusor M."/>
            <person name="Yao A.I."/>
            <person name="Wu D."/>
            <person name="Madern D."/>
            <person name="Eisen J.A."/>
            <person name="Darling A.E."/>
            <person name="Facciotti M.T."/>
        </authorList>
    </citation>
    <scope>NUCLEOTIDE SEQUENCE [LARGE SCALE GENOMIC DNA]</scope>
    <source>
        <strain evidence="9 10">JCM 10879</strain>
    </source>
</reference>
<dbReference type="InterPro" id="IPR005938">
    <property type="entry name" value="AAA_ATPase_CDC48"/>
</dbReference>
<dbReference type="Pfam" id="PF02933">
    <property type="entry name" value="CDC48_2"/>
    <property type="match status" value="1"/>
</dbReference>
<dbReference type="AlphaFoldDB" id="M0MQW4"/>
<dbReference type="FunFam" id="3.40.50.300:FF:000018">
    <property type="entry name" value="Cell division control 48"/>
    <property type="match status" value="1"/>
</dbReference>
<dbReference type="InterPro" id="IPR003338">
    <property type="entry name" value="CDC4_N-term_subdom"/>
</dbReference>
<dbReference type="Gene3D" id="3.40.50.300">
    <property type="entry name" value="P-loop containing nucleotide triphosphate hydrolases"/>
    <property type="match status" value="2"/>
</dbReference>
<dbReference type="FunFam" id="3.10.330.10:FF:000005">
    <property type="entry name" value="AAA family ATPase"/>
    <property type="match status" value="1"/>
</dbReference>
<dbReference type="SMART" id="SM01072">
    <property type="entry name" value="CDC48_2"/>
    <property type="match status" value="1"/>
</dbReference>
<feature type="domain" description="CDC48 N-terminal subdomain" evidence="8">
    <location>
        <begin position="5"/>
        <end position="89"/>
    </location>
</feature>
<dbReference type="PROSITE" id="PS00674">
    <property type="entry name" value="AAA"/>
    <property type="match status" value="2"/>
</dbReference>
<dbReference type="InterPro" id="IPR050168">
    <property type="entry name" value="AAA_ATPase_domain"/>
</dbReference>
<dbReference type="SUPFAM" id="SSF50692">
    <property type="entry name" value="ADC-like"/>
    <property type="match status" value="1"/>
</dbReference>
<keyword evidence="10" id="KW-1185">Reference proteome</keyword>
<organism evidence="9 10">
    <name type="scientific">Halobiforma nitratireducens JCM 10879</name>
    <dbReference type="NCBI Taxonomy" id="1227454"/>
    <lineage>
        <taxon>Archaea</taxon>
        <taxon>Methanobacteriati</taxon>
        <taxon>Methanobacteriota</taxon>
        <taxon>Stenosarchaea group</taxon>
        <taxon>Halobacteria</taxon>
        <taxon>Halobacteriales</taxon>
        <taxon>Natrialbaceae</taxon>
        <taxon>Halobiforma</taxon>
    </lineage>
</organism>
<evidence type="ECO:0000313" key="10">
    <source>
        <dbReference type="Proteomes" id="UP000011607"/>
    </source>
</evidence>
<keyword evidence="2" id="KW-0677">Repeat</keyword>
<evidence type="ECO:0000256" key="1">
    <source>
        <dbReference type="ARBA" id="ARBA00009833"/>
    </source>
</evidence>
<dbReference type="FunFam" id="1.10.8.60:FF:000038">
    <property type="entry name" value="spermatogenesis-associated protein 5-like protein 1"/>
    <property type="match status" value="1"/>
</dbReference>
<gene>
    <name evidence="9" type="ORF">C446_00425</name>
</gene>
<dbReference type="FunFam" id="2.40.40.20:FF:000007">
    <property type="entry name" value="AAA family ATPase"/>
    <property type="match status" value="1"/>
</dbReference>
<evidence type="ECO:0000256" key="5">
    <source>
        <dbReference type="SAM" id="MobiDB-lite"/>
    </source>
</evidence>
<name>M0MQW4_9EURY</name>
<accession>M0MQW4</accession>
<dbReference type="PANTHER" id="PTHR23077">
    <property type="entry name" value="AAA-FAMILY ATPASE"/>
    <property type="match status" value="1"/>
</dbReference>
<dbReference type="eggNOG" id="arCOG01308">
    <property type="taxonomic scope" value="Archaea"/>
</dbReference>
<dbReference type="InterPro" id="IPR003959">
    <property type="entry name" value="ATPase_AAA_core"/>
</dbReference>
<dbReference type="Gene3D" id="3.10.330.10">
    <property type="match status" value="1"/>
</dbReference>
<feature type="domain" description="AAA+ ATPase" evidence="6">
    <location>
        <begin position="495"/>
        <end position="633"/>
    </location>
</feature>
<sequence>MNEVQLEVAKAYPNDSGRGIARLDPDTLLHLKLSPGDIIEIEGADTTAAKVWRADRQDWNTDTVRIDGFTRQNADVGIGERVTIRKAEATKADELVLAPPEEASVQFGSDAAGMVKRQILKRPVVGRDIVPVMSSTNHPFMRSPGQAIPLIAVETEPEGVVLITEDTDVELREEPISGFEKTGGGITYEDIGGLQSEIQRVREMVELPMKHPQIFKKLGIEPPQGVLLHGPPGTGKTLLAKAVANETSASFFSIAGPEIISKYYGESEQQLREIFEDAQEESPSIIFIDELDSIAPKREDVTGEVERRVVAQLLTMMDGLESRGQVIVIAATNRVDSVDPALRRPGRFDREIEIGVPDETGREEILQIHTRGMPLSDDVNLGHLADETHGFVGADIESLTKEAAMKALRRYLPEIDLDEEDIPPSLIDRMIVKREDFRGALNEVEPSAMREVLVELPKISWDDVGGLHEAKEQVQESVEWPLSNPQRFDRLGIDPPAGVLLYGPPGTGKTLMAKAVANETNANFISVRGPQLLSKWVGESEKAIRQTFRKARQVSPTVIFFDELDALAPGRGGGETGSNVSERVVNQLLTELDGLEEMEDVMVIGATNRPDMIDPALLRSGRFDRLVMIGEPDVEGRERILEIHTQDTPLAADVTLQEIAEITDGYVGSDLESIAREAAIEALREDEEADVVEMSHFRQAMENVRPTITDEILDYYERIEEEFQGGSGGPDPTGRRSSRIGFQ</sequence>